<gene>
    <name evidence="1" type="ORF">J6I44_04335</name>
</gene>
<organism evidence="1 2">
    <name type="scientific">Fodinibius salsisoli</name>
    <dbReference type="NCBI Taxonomy" id="2820877"/>
    <lineage>
        <taxon>Bacteria</taxon>
        <taxon>Pseudomonadati</taxon>
        <taxon>Balneolota</taxon>
        <taxon>Balneolia</taxon>
        <taxon>Balneolales</taxon>
        <taxon>Balneolaceae</taxon>
        <taxon>Fodinibius</taxon>
    </lineage>
</organism>
<reference evidence="1 2" key="1">
    <citation type="submission" date="2021-03" db="EMBL/GenBank/DDBJ databases">
        <title>Aliifodinibius sp. nov., a new bacterium isolated from saline soil.</title>
        <authorList>
            <person name="Galisteo C."/>
            <person name="De La Haba R."/>
            <person name="Sanchez-Porro C."/>
            <person name="Ventosa A."/>
        </authorList>
    </citation>
    <scope>NUCLEOTIDE SEQUENCE [LARGE SCALE GENOMIC DNA]</scope>
    <source>
        <strain evidence="1 2">1BSP15-2V2</strain>
    </source>
</reference>
<dbReference type="EMBL" id="JAGGJA010000002">
    <property type="protein sequence ID" value="MCW9706064.1"/>
    <property type="molecule type" value="Genomic_DNA"/>
</dbReference>
<dbReference type="Proteomes" id="UP001207918">
    <property type="component" value="Unassembled WGS sequence"/>
</dbReference>
<proteinExistence type="predicted"/>
<keyword evidence="2" id="KW-1185">Reference proteome</keyword>
<dbReference type="Gene3D" id="3.20.20.80">
    <property type="entry name" value="Glycosidases"/>
    <property type="match status" value="1"/>
</dbReference>
<comment type="caution">
    <text evidence="1">The sequence shown here is derived from an EMBL/GenBank/DDBJ whole genome shotgun (WGS) entry which is preliminary data.</text>
</comment>
<evidence type="ECO:0000313" key="1">
    <source>
        <dbReference type="EMBL" id="MCW9706064.1"/>
    </source>
</evidence>
<dbReference type="SUPFAM" id="SSF51445">
    <property type="entry name" value="(Trans)glycosidases"/>
    <property type="match status" value="1"/>
</dbReference>
<dbReference type="InterPro" id="IPR017853">
    <property type="entry name" value="GH"/>
</dbReference>
<dbReference type="RefSeq" id="WP_265764761.1">
    <property type="nucleotide sequence ID" value="NZ_JAGGJA010000002.1"/>
</dbReference>
<evidence type="ECO:0008006" key="3">
    <source>
        <dbReference type="Google" id="ProtNLM"/>
    </source>
</evidence>
<name>A0ABT3PJH5_9BACT</name>
<evidence type="ECO:0000313" key="2">
    <source>
        <dbReference type="Proteomes" id="UP001207918"/>
    </source>
</evidence>
<protein>
    <recommendedName>
        <fullName evidence="3">Cellulase (Glycosyl hydrolase family 5)</fullName>
    </recommendedName>
</protein>
<sequence>MKSLLRIQFNRRKSLVLFLLLFLFGSAGVAFPQSSSSTQEKQRVTIEDGVMRWEPSGEEVSLFGINYYTPYSQTYRGINTVRKDHKKAINEDTYHFARMGMDAFRTHLYEIEITDSLGNLLNNHHLDLHDYTIHKMSERGIKTIVTPTTYYNSGYPRGNVVEPPGFANYISKGGAPRNKEYWPVIQNYLAQLVNHENPYTGMTMIEDPNVIALEIDNEPSHSGYDRTLEFVNSMANHLRESGWDKPIFYNITHGEPEAYLDANIDGITFQWYPGGLYEGREKRSNYFPFVSSYDTPWEGDERYENMAKMVYEFDPADNLNNYALPMMARSFKEHGMQFAAQFAYTAMGIAHANNDWQSHYLNMAYTPGRAVSMMIAGEVFDAVDYKEQFENFPADTTFGDFVMSHHKDLSLMNTEEAFMYSNDTESSPEDEASLRRIAGVGSSPVVTYLGTGAYLLDKLADGVWRLEVMPDAIEIRDPFSGTGFDEPASVIEWNEYQMEIALSDLGDLFTIEGLNIGNERVTTASGGSFTISPGAYLLTRRGENSSEWTASSSFENIRLGEYPAVTENADEPAVWHRPTDQAEAGEALKVAANIAGLKASDTVLLQVKNAAGMNQSIEMEEVSPHRYKSSIPERLMNAGEVRYWIVVDRKNDRFLTFPGDVPSVNWRWEDEYSEKWTTQVVEPGSPITLWDAEADEDDIFQGFSSWGSDANEYEVITEGESDQGEAISISSTQPTEGRHVLGISTYIRDHIEGVTSSMLGFYDQIVVRAKSGYDNPAPMRVLLLDNDGNSYSAPIPVDGTMREHRIPLSSFESDRFMLLPKAYPSVMKIWYETGVEGPVIPQKIEEIQFLIDTSENPDYEGGQRYGFQVEAAWLE</sequence>
<accession>A0ABT3PJH5</accession>